<keyword evidence="3" id="KW-1015">Disulfide bond</keyword>
<gene>
    <name evidence="6" type="ORF">Ga0123462_0921</name>
</gene>
<dbReference type="GO" id="GO:0051082">
    <property type="term" value="F:unfolded protein binding"/>
    <property type="evidence" value="ECO:0007669"/>
    <property type="project" value="InterPro"/>
</dbReference>
<protein>
    <submittedName>
        <fullName evidence="6">Redox-regulated molecular chaperone, HSP33 family</fullName>
    </submittedName>
</protein>
<dbReference type="SUPFAM" id="SSF64397">
    <property type="entry name" value="Hsp33 domain"/>
    <property type="match status" value="1"/>
</dbReference>
<name>A0A2K8L379_9PROT</name>
<dbReference type="Gene3D" id="3.90.1280.10">
    <property type="entry name" value="HSP33 redox switch-like"/>
    <property type="match status" value="1"/>
</dbReference>
<dbReference type="Proteomes" id="UP000231637">
    <property type="component" value="Chromosome"/>
</dbReference>
<keyword evidence="2" id="KW-0862">Zinc</keyword>
<keyword evidence="1" id="KW-0963">Cytoplasm</keyword>
<dbReference type="RefSeq" id="WP_100265210.1">
    <property type="nucleotide sequence ID" value="NZ_CP018800.1"/>
</dbReference>
<dbReference type="InterPro" id="IPR016154">
    <property type="entry name" value="Heat_shock_Hsp33_C"/>
</dbReference>
<keyword evidence="4" id="KW-0143">Chaperone</keyword>
<keyword evidence="5" id="KW-0676">Redox-active center</keyword>
<evidence type="ECO:0000313" key="7">
    <source>
        <dbReference type="Proteomes" id="UP000231637"/>
    </source>
</evidence>
<dbReference type="AlphaFoldDB" id="A0A2K8L379"/>
<dbReference type="SUPFAM" id="SSF118352">
    <property type="entry name" value="HSP33 redox switch-like"/>
    <property type="match status" value="1"/>
</dbReference>
<evidence type="ECO:0000256" key="3">
    <source>
        <dbReference type="ARBA" id="ARBA00023157"/>
    </source>
</evidence>
<dbReference type="PANTHER" id="PTHR30111">
    <property type="entry name" value="33 KDA CHAPERONIN"/>
    <property type="match status" value="1"/>
</dbReference>
<evidence type="ECO:0000313" key="6">
    <source>
        <dbReference type="EMBL" id="ATX81790.1"/>
    </source>
</evidence>
<sequence length="278" mass="30572">MTHIATEPDQLTRFLLPDAFTRGAIIRGDGIVREAMRVHGLNGPAADLFGQTLVASILLLSISKGGMRQVLQLDAAVDSAAPLRRLLSEARPGAVRGYVSWQEEKTALRYVEHSGLGSWMGSPVRLSTVRDMGVGHPYISTIEHASDHLADQLIHYLNQSVQIRADIILHGDLGLMIEAMPGCDEEHWFKAVEAMAKIPNTILERESTESILSHFSTLNCKVVGSDSYAYRCDCSREKMQAALDGISKEQLEELADEQGKVTLSCQYCDNFYALEIGA</sequence>
<dbReference type="Pfam" id="PF01430">
    <property type="entry name" value="HSP33"/>
    <property type="match status" value="1"/>
</dbReference>
<dbReference type="InterPro" id="IPR000397">
    <property type="entry name" value="Heat_shock_Hsp33"/>
</dbReference>
<accession>A0A2K8L379</accession>
<evidence type="ECO:0000256" key="4">
    <source>
        <dbReference type="ARBA" id="ARBA00023186"/>
    </source>
</evidence>
<dbReference type="InterPro" id="IPR016153">
    <property type="entry name" value="Heat_shock_Hsp33_N"/>
</dbReference>
<dbReference type="GO" id="GO:0005737">
    <property type="term" value="C:cytoplasm"/>
    <property type="evidence" value="ECO:0007669"/>
    <property type="project" value="InterPro"/>
</dbReference>
<dbReference type="OrthoDB" id="9793753at2"/>
<dbReference type="KEGG" id="mfn:Ga0123462_0921"/>
<keyword evidence="7" id="KW-1185">Reference proteome</keyword>
<dbReference type="GO" id="GO:0042026">
    <property type="term" value="P:protein refolding"/>
    <property type="evidence" value="ECO:0007669"/>
    <property type="project" value="TreeGrafter"/>
</dbReference>
<evidence type="ECO:0000256" key="2">
    <source>
        <dbReference type="ARBA" id="ARBA00022833"/>
    </source>
</evidence>
<evidence type="ECO:0000256" key="1">
    <source>
        <dbReference type="ARBA" id="ARBA00022490"/>
    </source>
</evidence>
<proteinExistence type="predicted"/>
<dbReference type="EMBL" id="CP018800">
    <property type="protein sequence ID" value="ATX81790.1"/>
    <property type="molecule type" value="Genomic_DNA"/>
</dbReference>
<dbReference type="PANTHER" id="PTHR30111:SF1">
    <property type="entry name" value="33 KDA CHAPERONIN"/>
    <property type="match status" value="1"/>
</dbReference>
<dbReference type="GO" id="GO:0044183">
    <property type="term" value="F:protein folding chaperone"/>
    <property type="evidence" value="ECO:0007669"/>
    <property type="project" value="TreeGrafter"/>
</dbReference>
<evidence type="ECO:0000256" key="5">
    <source>
        <dbReference type="ARBA" id="ARBA00023284"/>
    </source>
</evidence>
<dbReference type="Gene3D" id="3.55.30.10">
    <property type="entry name" value="Hsp33 domain"/>
    <property type="match status" value="1"/>
</dbReference>
<reference evidence="6 7" key="1">
    <citation type="submission" date="2016-12" db="EMBL/GenBank/DDBJ databases">
        <title>Isolation and genomic insights into novel planktonic Zetaproteobacteria from stratified waters of the Chesapeake Bay.</title>
        <authorList>
            <person name="McAllister S.M."/>
            <person name="Kato S."/>
            <person name="Chan C.S."/>
            <person name="Chiu B.K."/>
            <person name="Field E.K."/>
        </authorList>
    </citation>
    <scope>NUCLEOTIDE SEQUENCE [LARGE SCALE GENOMIC DNA]</scope>
    <source>
        <strain evidence="6 7">CP-8</strain>
    </source>
</reference>
<organism evidence="6 7">
    <name type="scientific">Mariprofundus ferrinatatus</name>
    <dbReference type="NCBI Taxonomy" id="1921087"/>
    <lineage>
        <taxon>Bacteria</taxon>
        <taxon>Pseudomonadati</taxon>
        <taxon>Pseudomonadota</taxon>
        <taxon>Candidatius Mariprofundia</taxon>
        <taxon>Mariprofundales</taxon>
        <taxon>Mariprofundaceae</taxon>
        <taxon>Mariprofundus</taxon>
    </lineage>
</organism>